<evidence type="ECO:0000256" key="4">
    <source>
        <dbReference type="ARBA" id="ARBA00023242"/>
    </source>
</evidence>
<dbReference type="Bgee" id="FBgn0054001">
    <property type="expression patterns" value="Expressed in adult anterior midgut class II enteroendocrine cell in adult midgut (Drosophila) and 37 other cell types or tissues"/>
</dbReference>
<dbReference type="VEuPathDB" id="VectorBase:FBgn0054001"/>
<sequence length="174" mass="19728">ESGFRRSSVFIRDLPTICISKYKNRMPIVVKTQNAGKGDWAIIELQGDLEVRSNQDMHGQFIGDLYYNKYGQPILIIGHHILQGREQKLDKPFAVLEKSKTNEGERLLETSMASQDVSMLNATTGAERTVLDHTIAQEHKSRQRTEYTVRAVCTKKLIFKSRPKPIIANVAKSV</sequence>
<reference evidence="7" key="1">
    <citation type="submission" date="2007-10" db="EMBL/GenBank/DDBJ databases">
        <authorList>
            <person name="Stapleton M."/>
            <person name="Carlson J."/>
            <person name="Frise E."/>
            <person name="Kapadia B."/>
            <person name="Park S."/>
            <person name="Wan K."/>
            <person name="Yu C."/>
            <person name="Celniker S."/>
        </authorList>
    </citation>
    <scope>NUCLEOTIDE SEQUENCE</scope>
</reference>
<comment type="subcellular location">
    <subcellularLocation>
        <location evidence="1">Nucleus</location>
    </subcellularLocation>
</comment>
<keyword evidence="4" id="KW-0539">Nucleus</keyword>
<evidence type="ECO:0000256" key="5">
    <source>
        <dbReference type="ARBA" id="ARBA00023306"/>
    </source>
</evidence>
<accession>A8E6W9</accession>
<dbReference type="PANTHER" id="PTHR28605:SF1">
    <property type="entry name" value="CHROMOSOME TRANSMISSION FIDELITY FACTOR 8"/>
    <property type="match status" value="1"/>
</dbReference>
<keyword evidence="5" id="KW-0131">Cell cycle</keyword>
<dbReference type="ExpressionAtlas" id="A8E6W9">
    <property type="expression patterns" value="baseline and differential"/>
</dbReference>
<dbReference type="GO" id="GO:0006260">
    <property type="term" value="P:DNA replication"/>
    <property type="evidence" value="ECO:0007669"/>
    <property type="project" value="UniProtKB-KW"/>
</dbReference>
<name>A8E6W9_DROME</name>
<comment type="similarity">
    <text evidence="6">Belongs to the CTF8 family.</text>
</comment>
<dbReference type="GO" id="GO:0007064">
    <property type="term" value="P:mitotic sister chromatid cohesion"/>
    <property type="evidence" value="ECO:0007669"/>
    <property type="project" value="InterPro"/>
</dbReference>
<evidence type="ECO:0000256" key="6">
    <source>
        <dbReference type="ARBA" id="ARBA00038447"/>
    </source>
</evidence>
<keyword evidence="3" id="KW-0238">DNA-binding</keyword>
<organism evidence="7">
    <name type="scientific">Drosophila melanogaster</name>
    <name type="common">Fruit fly</name>
    <dbReference type="NCBI Taxonomy" id="7227"/>
    <lineage>
        <taxon>Eukaryota</taxon>
        <taxon>Metazoa</taxon>
        <taxon>Ecdysozoa</taxon>
        <taxon>Arthropoda</taxon>
        <taxon>Hexapoda</taxon>
        <taxon>Insecta</taxon>
        <taxon>Pterygota</taxon>
        <taxon>Neoptera</taxon>
        <taxon>Endopterygota</taxon>
        <taxon>Diptera</taxon>
        <taxon>Brachycera</taxon>
        <taxon>Muscomorpha</taxon>
        <taxon>Ephydroidea</taxon>
        <taxon>Drosophilidae</taxon>
        <taxon>Drosophila</taxon>
        <taxon>Sophophora</taxon>
    </lineage>
</organism>
<dbReference type="OrthoDB" id="121932at2759"/>
<keyword evidence="2" id="KW-0235">DNA replication</keyword>
<evidence type="ECO:0000256" key="1">
    <source>
        <dbReference type="ARBA" id="ARBA00004123"/>
    </source>
</evidence>
<dbReference type="EMBL" id="BT030911">
    <property type="protein sequence ID" value="ABV82293.1"/>
    <property type="molecule type" value="mRNA"/>
</dbReference>
<dbReference type="InterPro" id="IPR018607">
    <property type="entry name" value="Ctf8"/>
</dbReference>
<evidence type="ECO:0000256" key="3">
    <source>
        <dbReference type="ARBA" id="ARBA00023125"/>
    </source>
</evidence>
<evidence type="ECO:0000256" key="2">
    <source>
        <dbReference type="ARBA" id="ARBA00022705"/>
    </source>
</evidence>
<dbReference type="GO" id="GO:0031390">
    <property type="term" value="C:Ctf18 RFC-like complex"/>
    <property type="evidence" value="ECO:0007669"/>
    <property type="project" value="InterPro"/>
</dbReference>
<feature type="non-terminal residue" evidence="7">
    <location>
        <position position="1"/>
    </location>
</feature>
<dbReference type="HOGENOM" id="CLU_066293_1_0_1"/>
<dbReference type="AlphaFoldDB" id="A8E6W9"/>
<reference evidence="7" key="2">
    <citation type="submission" date="2008-06" db="EMBL/GenBank/DDBJ databases">
        <authorList>
            <person name="Carlson J."/>
            <person name="Booth B."/>
            <person name="Frise E."/>
            <person name="Park S."/>
            <person name="Wan K."/>
            <person name="Yu C."/>
            <person name="Celniker S."/>
        </authorList>
    </citation>
    <scope>NUCLEOTIDE SEQUENCE</scope>
</reference>
<gene>
    <name evidence="7" type="primary">CG34001-RA</name>
</gene>
<evidence type="ECO:0000313" key="7">
    <source>
        <dbReference type="EMBL" id="ABV82293.1"/>
    </source>
</evidence>
<protein>
    <submittedName>
        <fullName evidence="7">IP19837p</fullName>
    </submittedName>
</protein>
<proteinExistence type="evidence at transcript level"/>
<dbReference type="PANTHER" id="PTHR28605">
    <property type="entry name" value="CTF8, CHROMOSOME TRANSMISSION FIDELITY FACTOR 8 HOMOLOG (S. CEREVISIAE)"/>
    <property type="match status" value="1"/>
</dbReference>
<dbReference type="Pfam" id="PF09696">
    <property type="entry name" value="Ctf8"/>
    <property type="match status" value="1"/>
</dbReference>
<dbReference type="GO" id="GO:0003677">
    <property type="term" value="F:DNA binding"/>
    <property type="evidence" value="ECO:0007669"/>
    <property type="project" value="UniProtKB-KW"/>
</dbReference>